<name>A0AAF0CC81_9GAMM</name>
<evidence type="ECO:0000313" key="3">
    <source>
        <dbReference type="Proteomes" id="UP000032352"/>
    </source>
</evidence>
<feature type="transmembrane region" description="Helical" evidence="1">
    <location>
        <begin position="6"/>
        <end position="24"/>
    </location>
</feature>
<evidence type="ECO:0000256" key="1">
    <source>
        <dbReference type="SAM" id="Phobius"/>
    </source>
</evidence>
<reference evidence="2 3" key="2">
    <citation type="journal article" date="2022" name="Mar. Drugs">
        <title>Bioassay-Guided Fractionation Leads to the Detection of Cholic Acid Generated by the Rare Thalassomonas sp.</title>
        <authorList>
            <person name="Pheiffer F."/>
            <person name="Schneider Y.K."/>
            <person name="Hansen E.H."/>
            <person name="Andersen J.H."/>
            <person name="Isaksson J."/>
            <person name="Busche T."/>
            <person name="R C."/>
            <person name="Kalinowski J."/>
            <person name="Zyl L.V."/>
            <person name="Trindade M."/>
        </authorList>
    </citation>
    <scope>NUCLEOTIDE SEQUENCE [LARGE SCALE GENOMIC DNA]</scope>
    <source>
        <strain evidence="2 3">XOM25</strain>
    </source>
</reference>
<dbReference type="EMBL" id="CP059733">
    <property type="protein sequence ID" value="WDE07184.1"/>
    <property type="molecule type" value="Genomic_DNA"/>
</dbReference>
<dbReference type="AlphaFoldDB" id="A0AAF0CC81"/>
<reference evidence="2 3" key="1">
    <citation type="journal article" date="2015" name="Genome Announc.">
        <title>Draft Genome Sequences of Marine Isolates of Thalassomonas viridans and Thalassomonas actiniarum.</title>
        <authorList>
            <person name="Olonade I."/>
            <person name="van Zyl L.J."/>
            <person name="Trindade M."/>
        </authorList>
    </citation>
    <scope>NUCLEOTIDE SEQUENCE [LARGE SCALE GENOMIC DNA]</scope>
    <source>
        <strain evidence="2 3">XOM25</strain>
    </source>
</reference>
<keyword evidence="1" id="KW-0472">Membrane</keyword>
<proteinExistence type="predicted"/>
<dbReference type="KEGG" id="tvd:SG34_009975"/>
<dbReference type="Proteomes" id="UP000032352">
    <property type="component" value="Chromosome"/>
</dbReference>
<gene>
    <name evidence="2" type="ORF">SG34_009975</name>
</gene>
<keyword evidence="1" id="KW-0812">Transmembrane</keyword>
<dbReference type="RefSeq" id="WP_044842579.1">
    <property type="nucleotide sequence ID" value="NZ_CP059733.1"/>
</dbReference>
<keyword evidence="3" id="KW-1185">Reference proteome</keyword>
<sequence>MEIQSFNFFPLVLAGAVTLAVLAFSRIEKKLRQVVIAHLYHEAAFYEAYRLLLEYDRAVGENPDAGKLALIDKKIALYLRQVAGLAPVIDQGRVVVTPPQYRQLTQAHRILMKNYNFIVSDMSAKDRILTSAMLKIDSLHYGERYFSKIETTAAEREAMALVNS</sequence>
<accession>A0AAF0CC81</accession>
<protein>
    <submittedName>
        <fullName evidence="2">Uncharacterized protein</fullName>
    </submittedName>
</protein>
<keyword evidence="1" id="KW-1133">Transmembrane helix</keyword>
<organism evidence="2 3">
    <name type="scientific">Thalassomonas viridans</name>
    <dbReference type="NCBI Taxonomy" id="137584"/>
    <lineage>
        <taxon>Bacteria</taxon>
        <taxon>Pseudomonadati</taxon>
        <taxon>Pseudomonadota</taxon>
        <taxon>Gammaproteobacteria</taxon>
        <taxon>Alteromonadales</taxon>
        <taxon>Colwelliaceae</taxon>
        <taxon>Thalassomonas</taxon>
    </lineage>
</organism>
<evidence type="ECO:0000313" key="2">
    <source>
        <dbReference type="EMBL" id="WDE07184.1"/>
    </source>
</evidence>